<feature type="compositionally biased region" description="Basic residues" evidence="1">
    <location>
        <begin position="29"/>
        <end position="39"/>
    </location>
</feature>
<protein>
    <submittedName>
        <fullName evidence="2">Uncharacterized protein</fullName>
    </submittedName>
</protein>
<evidence type="ECO:0000313" key="3">
    <source>
        <dbReference type="Proteomes" id="UP000003856"/>
    </source>
</evidence>
<keyword evidence="3" id="KW-1185">Reference proteome</keyword>
<dbReference type="PATRIC" id="fig|573060.9.peg.3915"/>
<gene>
    <name evidence="2" type="ORF">AcdelDRAFT_1236</name>
</gene>
<accession>C5T2V6</accession>
<organism evidence="2 3">
    <name type="scientific">Acidovorax delafieldii 2AN</name>
    <dbReference type="NCBI Taxonomy" id="573060"/>
    <lineage>
        <taxon>Bacteria</taxon>
        <taxon>Pseudomonadati</taxon>
        <taxon>Pseudomonadota</taxon>
        <taxon>Betaproteobacteria</taxon>
        <taxon>Burkholderiales</taxon>
        <taxon>Comamonadaceae</taxon>
        <taxon>Acidovorax</taxon>
    </lineage>
</organism>
<reference evidence="2 3" key="1">
    <citation type="submission" date="2009-05" db="EMBL/GenBank/DDBJ databases">
        <title>The draft genome of Acidovorax delafieldii 2AN.</title>
        <authorList>
            <consortium name="US DOE Joint Genome Institute (JGI-PGF)"/>
            <person name="Lucas S."/>
            <person name="Copeland A."/>
            <person name="Lapidus A."/>
            <person name="Glavina del Rio T."/>
            <person name="Tice H."/>
            <person name="Bruce D."/>
            <person name="Goodwin L."/>
            <person name="Pitluck S."/>
            <person name="Larimer F."/>
            <person name="Land M.L."/>
            <person name="Hauser L."/>
            <person name="Shelobolina E.S."/>
            <person name="Picardal F."/>
            <person name="Roden E."/>
            <person name="Emerson D."/>
        </authorList>
    </citation>
    <scope>NUCLEOTIDE SEQUENCE [LARGE SCALE GENOMIC DNA]</scope>
    <source>
        <strain evidence="2 3">2AN</strain>
    </source>
</reference>
<dbReference type="AlphaFoldDB" id="C5T2V6"/>
<dbReference type="Proteomes" id="UP000003856">
    <property type="component" value="Unassembled WGS sequence"/>
</dbReference>
<evidence type="ECO:0000313" key="2">
    <source>
        <dbReference type="EMBL" id="EER61167.1"/>
    </source>
</evidence>
<name>C5T2V6_ACIDE</name>
<comment type="caution">
    <text evidence="2">The sequence shown here is derived from an EMBL/GenBank/DDBJ whole genome shotgun (WGS) entry which is preliminary data.</text>
</comment>
<proteinExistence type="predicted"/>
<evidence type="ECO:0000256" key="1">
    <source>
        <dbReference type="SAM" id="MobiDB-lite"/>
    </source>
</evidence>
<feature type="region of interest" description="Disordered" evidence="1">
    <location>
        <begin position="1"/>
        <end position="49"/>
    </location>
</feature>
<dbReference type="EMBL" id="ACQT01000024">
    <property type="protein sequence ID" value="EER61167.1"/>
    <property type="molecule type" value="Genomic_DNA"/>
</dbReference>
<sequence length="49" mass="4985">MRRRGKAGGATIIGASPDGTQTGGGLGARRVRAGKKKPQAVKPRAESIL</sequence>